<organism evidence="1 2">
    <name type="scientific">Shewanella colwelliana</name>
    <name type="common">Alteromonas colwelliana</name>
    <dbReference type="NCBI Taxonomy" id="23"/>
    <lineage>
        <taxon>Bacteria</taxon>
        <taxon>Pseudomonadati</taxon>
        <taxon>Pseudomonadota</taxon>
        <taxon>Gammaproteobacteria</taxon>
        <taxon>Alteromonadales</taxon>
        <taxon>Shewanellaceae</taxon>
        <taxon>Shewanella</taxon>
    </lineage>
</organism>
<dbReference type="RefSeq" id="WP_220756953.1">
    <property type="nucleotide sequence ID" value="NZ_BPEU01000013.1"/>
</dbReference>
<evidence type="ECO:0000313" key="2">
    <source>
        <dbReference type="Proteomes" id="UP000773469"/>
    </source>
</evidence>
<dbReference type="EMBL" id="BPEU01000013">
    <property type="protein sequence ID" value="GIU41091.1"/>
    <property type="molecule type" value="Genomic_DNA"/>
</dbReference>
<dbReference type="Proteomes" id="UP000773469">
    <property type="component" value="Unassembled WGS sequence"/>
</dbReference>
<accession>A0ABQ4P0X8</accession>
<protein>
    <submittedName>
        <fullName evidence="1">Uncharacterized protein</fullName>
    </submittedName>
</protein>
<keyword evidence="2" id="KW-1185">Reference proteome</keyword>
<comment type="caution">
    <text evidence="1">The sequence shown here is derived from an EMBL/GenBank/DDBJ whole genome shotgun (WGS) entry which is preliminary data.</text>
</comment>
<sequence length="187" mass="22582">MTKKLTYQEAKSFIREYFISSASEYKRFREISIENKTLLPSNPNIYYGKEWTSWNDFTGFETTPDRISFEELQSKVAELDIRTKEEFRLAVKTNEIDAPLNISKIEGFSNWSHLLPSKKYMELDELLTFTRKLNLRTQMDWRQWCKDNERPARVPFDLLREYQQQFKALKLKSKVSFWRYLFVGEKK</sequence>
<gene>
    <name evidence="1" type="ORF">TUM3794_20750</name>
</gene>
<reference evidence="1 2" key="1">
    <citation type="submission" date="2021-05" db="EMBL/GenBank/DDBJ databases">
        <title>Molecular characterization for Shewanella algae harboring chromosomal blaOXA-55-like strains isolated from clinical and environment sample.</title>
        <authorList>
            <person name="Ohama Y."/>
            <person name="Aoki K."/>
            <person name="Harada S."/>
            <person name="Moriya K."/>
            <person name="Ishii Y."/>
            <person name="Tateda K."/>
        </authorList>
    </citation>
    <scope>NUCLEOTIDE SEQUENCE [LARGE SCALE GENOMIC DNA]</scope>
    <source>
        <strain evidence="1 2">MBTL60-118</strain>
    </source>
</reference>
<evidence type="ECO:0000313" key="1">
    <source>
        <dbReference type="EMBL" id="GIU41091.1"/>
    </source>
</evidence>
<name>A0ABQ4P0X8_SHECO</name>
<proteinExistence type="predicted"/>